<dbReference type="Pfam" id="PF00171">
    <property type="entry name" value="Aldedh"/>
    <property type="match status" value="1"/>
</dbReference>
<proteinExistence type="predicted"/>
<gene>
    <name evidence="3" type="ORF">F7R13_32680</name>
</gene>
<dbReference type="SUPFAM" id="SSF53720">
    <property type="entry name" value="ALDH-like"/>
    <property type="match status" value="1"/>
</dbReference>
<dbReference type="RefSeq" id="WP_151007117.1">
    <property type="nucleotide sequence ID" value="NZ_VZOL01000997.1"/>
</dbReference>
<dbReference type="GO" id="GO:0016491">
    <property type="term" value="F:oxidoreductase activity"/>
    <property type="evidence" value="ECO:0007669"/>
    <property type="project" value="UniProtKB-KW"/>
</dbReference>
<evidence type="ECO:0000313" key="3">
    <source>
        <dbReference type="EMBL" id="KAB0645025.1"/>
    </source>
</evidence>
<dbReference type="InterPro" id="IPR016161">
    <property type="entry name" value="Ald_DH/histidinol_DH"/>
</dbReference>
<organism evidence="3 4">
    <name type="scientific">Burkholderia territorii</name>
    <dbReference type="NCBI Taxonomy" id="1503055"/>
    <lineage>
        <taxon>Bacteria</taxon>
        <taxon>Pseudomonadati</taxon>
        <taxon>Pseudomonadota</taxon>
        <taxon>Betaproteobacteria</taxon>
        <taxon>Burkholderiales</taxon>
        <taxon>Burkholderiaceae</taxon>
        <taxon>Burkholderia</taxon>
        <taxon>Burkholderia cepacia complex</taxon>
    </lineage>
</organism>
<dbReference type="InterPro" id="IPR016162">
    <property type="entry name" value="Ald_DH_N"/>
</dbReference>
<sequence length="61" mass="6404">MEEAKHFIAGEWTLPAQLETIPVIDPSDGQPFATIARGTAPDIERAVAAARDAFAGPWGAA</sequence>
<feature type="domain" description="Aldehyde dehydrogenase" evidence="2">
    <location>
        <begin position="12"/>
        <end position="59"/>
    </location>
</feature>
<protein>
    <submittedName>
        <fullName evidence="3">Aldehyde dehydrogenase family protein</fullName>
    </submittedName>
</protein>
<accession>A0A6L3N8Z3</accession>
<dbReference type="Gene3D" id="3.40.605.10">
    <property type="entry name" value="Aldehyde Dehydrogenase, Chain A, domain 1"/>
    <property type="match status" value="1"/>
</dbReference>
<evidence type="ECO:0000259" key="2">
    <source>
        <dbReference type="Pfam" id="PF00171"/>
    </source>
</evidence>
<dbReference type="AlphaFoldDB" id="A0A6L3N8Z3"/>
<name>A0A6L3N8Z3_9BURK</name>
<dbReference type="InterPro" id="IPR015590">
    <property type="entry name" value="Aldehyde_DH_dom"/>
</dbReference>
<dbReference type="EMBL" id="VZOL01000997">
    <property type="protein sequence ID" value="KAB0645025.1"/>
    <property type="molecule type" value="Genomic_DNA"/>
</dbReference>
<reference evidence="3 4" key="1">
    <citation type="submission" date="2019-09" db="EMBL/GenBank/DDBJ databases">
        <title>Draft genome sequences of 48 bacterial type strains from the CCUG.</title>
        <authorList>
            <person name="Tunovic T."/>
            <person name="Pineiro-Iglesias B."/>
            <person name="Unosson C."/>
            <person name="Inganas E."/>
            <person name="Ohlen M."/>
            <person name="Cardew S."/>
            <person name="Jensie-Markopoulos S."/>
            <person name="Salva-Serra F."/>
            <person name="Jaen-Luchoro D."/>
            <person name="Karlsson R."/>
            <person name="Svensson-Stadler L."/>
            <person name="Chun J."/>
            <person name="Moore E."/>
        </authorList>
    </citation>
    <scope>NUCLEOTIDE SEQUENCE [LARGE SCALE GENOMIC DNA]</scope>
    <source>
        <strain evidence="3 4">CCUG 65687</strain>
    </source>
</reference>
<keyword evidence="1" id="KW-0560">Oxidoreductase</keyword>
<comment type="caution">
    <text evidence="3">The sequence shown here is derived from an EMBL/GenBank/DDBJ whole genome shotgun (WGS) entry which is preliminary data.</text>
</comment>
<evidence type="ECO:0000256" key="1">
    <source>
        <dbReference type="ARBA" id="ARBA00023002"/>
    </source>
</evidence>
<evidence type="ECO:0000313" key="4">
    <source>
        <dbReference type="Proteomes" id="UP000473571"/>
    </source>
</evidence>
<feature type="non-terminal residue" evidence="3">
    <location>
        <position position="61"/>
    </location>
</feature>
<dbReference type="Proteomes" id="UP000473571">
    <property type="component" value="Unassembled WGS sequence"/>
</dbReference>